<name>A0A9N9A1R4_9GLOM</name>
<comment type="caution">
    <text evidence="1">The sequence shown here is derived from an EMBL/GenBank/DDBJ whole genome shotgun (WGS) entry which is preliminary data.</text>
</comment>
<dbReference type="EMBL" id="CAJVPQ010000874">
    <property type="protein sequence ID" value="CAG8516025.1"/>
    <property type="molecule type" value="Genomic_DNA"/>
</dbReference>
<accession>A0A9N9A1R4</accession>
<dbReference type="AlphaFoldDB" id="A0A9N9A1R4"/>
<dbReference type="Proteomes" id="UP000789570">
    <property type="component" value="Unassembled WGS sequence"/>
</dbReference>
<organism evidence="1 2">
    <name type="scientific">Funneliformis caledonium</name>
    <dbReference type="NCBI Taxonomy" id="1117310"/>
    <lineage>
        <taxon>Eukaryota</taxon>
        <taxon>Fungi</taxon>
        <taxon>Fungi incertae sedis</taxon>
        <taxon>Mucoromycota</taxon>
        <taxon>Glomeromycotina</taxon>
        <taxon>Glomeromycetes</taxon>
        <taxon>Glomerales</taxon>
        <taxon>Glomeraceae</taxon>
        <taxon>Funneliformis</taxon>
    </lineage>
</organism>
<sequence length="133" mass="15817">MERWQEKVIDMYNQSLGPRFHYKLFSHLYYNAYNFSKKGDDNMKNQLTLITNRLDNVTFEEVGKIVSYRNIQNSIVYKEKWNLVGKNRRIYEAALERINVATDDNAYIAIRLKEILISGLKKWLLGQSDYGVR</sequence>
<protein>
    <submittedName>
        <fullName evidence="1">15042_t:CDS:1</fullName>
    </submittedName>
</protein>
<proteinExistence type="predicted"/>
<evidence type="ECO:0000313" key="2">
    <source>
        <dbReference type="Proteomes" id="UP000789570"/>
    </source>
</evidence>
<reference evidence="1" key="1">
    <citation type="submission" date="2021-06" db="EMBL/GenBank/DDBJ databases">
        <authorList>
            <person name="Kallberg Y."/>
            <person name="Tangrot J."/>
            <person name="Rosling A."/>
        </authorList>
    </citation>
    <scope>NUCLEOTIDE SEQUENCE</scope>
    <source>
        <strain evidence="1">UK204</strain>
    </source>
</reference>
<evidence type="ECO:0000313" key="1">
    <source>
        <dbReference type="EMBL" id="CAG8516025.1"/>
    </source>
</evidence>
<gene>
    <name evidence="1" type="ORF">FCALED_LOCUS4449</name>
</gene>
<keyword evidence="2" id="KW-1185">Reference proteome</keyword>
<dbReference type="OrthoDB" id="2327459at2759"/>